<dbReference type="CDD" id="cd02659">
    <property type="entry name" value="peptidase_C19C"/>
    <property type="match status" value="1"/>
</dbReference>
<reference evidence="4" key="1">
    <citation type="submission" date="2022-12" db="EMBL/GenBank/DDBJ databases">
        <title>Genome assemblies of Blomia tropicalis.</title>
        <authorList>
            <person name="Cui Y."/>
        </authorList>
    </citation>
    <scope>NUCLEOTIDE SEQUENCE</scope>
    <source>
        <tissue evidence="4">Adult mites</tissue>
    </source>
</reference>
<feature type="region of interest" description="Disordered" evidence="2">
    <location>
        <begin position="461"/>
        <end position="522"/>
    </location>
</feature>
<dbReference type="Pfam" id="PF00443">
    <property type="entry name" value="UCH"/>
    <property type="match status" value="1"/>
</dbReference>
<evidence type="ECO:0000256" key="1">
    <source>
        <dbReference type="ARBA" id="ARBA00009085"/>
    </source>
</evidence>
<accession>A0A9Q0M3H6</accession>
<name>A0A9Q0M3H6_BLOTA</name>
<dbReference type="SUPFAM" id="SSF54001">
    <property type="entry name" value="Cysteine proteinases"/>
    <property type="match status" value="1"/>
</dbReference>
<dbReference type="PANTHER" id="PTHR24006">
    <property type="entry name" value="UBIQUITIN CARBOXYL-TERMINAL HYDROLASE"/>
    <property type="match status" value="1"/>
</dbReference>
<proteinExistence type="inferred from homology"/>
<dbReference type="InterPro" id="IPR050164">
    <property type="entry name" value="Peptidase_C19"/>
</dbReference>
<feature type="compositionally biased region" description="Low complexity" evidence="2">
    <location>
        <begin position="503"/>
        <end position="517"/>
    </location>
</feature>
<feature type="compositionally biased region" description="Low complexity" evidence="2">
    <location>
        <begin position="464"/>
        <end position="474"/>
    </location>
</feature>
<dbReference type="Gene3D" id="3.90.70.10">
    <property type="entry name" value="Cysteine proteinases"/>
    <property type="match status" value="1"/>
</dbReference>
<sequence length="3132" mass="365933">MAGNCDSCTEMVNLLSKFNDNCIDDEEVSTSIEKNDLNVLINYINVWNQKHCFCFLKDHLNLLHFNNLVQSIITTSFNLLKEILNSIQEIDIETIHIGQFDDWTNEDKEKLFQLKAKIYQLSFPLYVAYKHSTINKNEELSASDKRNIAQYCDLSEYDMPSFLLRKIIYFIESDGMTLYASVINEANPSNVSIVFVHSMICVIQSIKQYFNPTYINIKLVAIRTNVINYLCKMQDNDLRIVSNRTMFEYVWSVVKEYNSFNQFSIDKDGLKIALKYFNSSTLTMRLSGIAQINNYIALYNDMHHNASKLMSEQLNQWIIDNNIIENIFGPHLHVEILKQSHFILSCTSLKITTEHIDIIWGSAQIKHYERYIFEILSQLVKNFNVQTVLYLYNLLWKTKAKDHSEHTLNLASQIIKYIWSHNNIQSDMITSIHYIPNEKPLLEETTFNKNALYSFFRSEPMAKTSSNTSGSSVEVSDDEEEEEDFDIDIGSQRLGSVMEKGQLSKLNSDESSNNSSESEIDELSEYAKENIARGFKSKMEYPIIQGMELGFENDISEEKTKKDKNLNKNHKNSPNDESYNEMETVIDSIYEDGDIFKTCYNFARSQVTARRSDLRPSTVDTFSDYVFRIDDVCKPGNTILWDILQDKMLNELSEETYLSAEKIFWNTIVCASNRTVRRIFIFACLDNLTNNYSVLTSIRLLMKLFGSFQHLDGRNVRKLLFEADMKKNMMKSFFNNLNLFMSCCKLKNSQFNSLKSRFHSQKEEIQYRLNFLSYVYCFGGSYDGLSFSQEHINILWNVFTTSEYPEIVEEFFNWLLKQVKGNILSTELIAYILVEKMPLLPSEAFSLTSLDLLHNLHGLVLSKSCQDKCQSVKYLVHILWSVAFQNPNSDVSSTAIRNLNSYYISLLSCSNNFDTEEEFISLCIKHLKNASILLPIDCDRSLVIIDRAVILLKNHLEVFQARYSYFFRKLKLTSDLDLTIHRLREKSDTIMRFWVVSPYNSDKKLFEFSPTEHIGDLRAEVQFWWNSIFNKTINNSLETLICLVYHSLENRDLEKEIPFEDDYKRLCEFDFKENVINQISFHTRKNSLTKSCDINPLSFSSEFLNAFKLKNSKTLLLESGSFELLFTLMQQLDMINITKLKARILSRNIWEIVQMLPTSAEILNRFKQLTTTYNKKYETFQLNESVNEYEILYEKIFQSNSNQKLIYCCQLVDFFRRTNKIWPQIFIDTGGLNFLFKLFIDKVDSIRYSREWTEWKQDCLASLVQTIYQFAIFNIENFRSLGEERINEYCLPFINPEGGSRKSKRSRKSSLEKNTIFMFNSKFLSMITNPEKLVRVLLSILKHVSSNCKLVYPTAYWTRAQVVYFNLTFLTSWCYSDVNVFNVFFRDDNMKDTIQRLILDDSDQVVRKEACIAFDRLCLGSSTEGKDVRDFAPKFMNLLISFIEYASKVNIETITLNANRSIEEKTLSGPGCKDYFLLVCRMVEVLMNQNSEIQLDIDINELCQFLAENILKRENYEIRNNGVEDEGLRGLIVLLSTLIKHNSSFKARKECQEFILEIFNLLFLLPTQSQRFLPKCKFESTRSAAFDLLIELVKGNEENFTILSTMLMDQHRHDVIGRSTAYPWEYWPLEEGRSNCATCYMASCMQHLFMLTEVRNCVLSAHLSSVIKHEPILRELQKMFIFLQESERKSYSPKNFCKVYMMDHQPLNICEQKDMTEFFTDLISKMEEMTIDLKDMVKKNFSGSQSNNVVSLDCPHISQTTEEFYTLRCQVADMKDLYESLNELTVKDTLEGDNMYNCSKCGKKVRAEKRACIKKLPKILCFNTMRYTFNMVTMTKEKVNTHFSFPFNLDMAPYLEKNLINITDAHDQSQLENEKSNEVINTKYELIGVTVHTGTAEGGHYYSFIQDRDVNSLSRNRWFLFNDAEVKSFEKANIAAECFGGETTSKQYDQANDKFFDCSIEKTNSAYMLFYERIDDVESPEDDMKIEECSINNGISNSLMNWIWDDNISFLRDQFIFEHSYFDFIWKVCAQVPQTLSTTFSVKATEIAAELATLFLLETLIHAKEKPTIANWIELLTKQFNNSLNACEWLINYLANCDWWSIQILFKCSNQMVRQLFIRLCIHVIVKLKPAPCNALFLHHLNSDGMKTVDRYKCVTRFIRRLLSLIDIDNMSIKPNIKNLTEYFSFLYEFAKQGDEECSFLISIEAISIMINFYLNHTKIMNEFVDHFSDNEDEEFEDRPHIFGQLMEDKVPRMASLDKMIMLIVYLLEKTQSMEKMVLSQRDFESLISGKSFVFIQQQIRDNINPRQTFNLICSLNRLDDSLAPLIINMIFSSIVRTSENTTTFFKILSLMVDNNPVISYFSKLILPRIWEVSQHNSLQTLDWLVQHVPRNKLIHDHVLSTLDNWLPYFLIEETNIRVRSTAAQLVVSLVPSIENSFRQNYRPFRTFPYTINKEIHLVPESLAIVDKLFTYLIGIIKRLKTFSLNQPYGTQKLTNYFFVMSYLLIYTKQKRFFLTHFTEFWTFFSNKLAEPAIAIHQNKQAFLMFWYLACQECPDSIKCIVQNPNVYKKIAFNYILADHEDQDTILFNKNMLPYYYGILRLCCQSSRQFTRYLSHHQNIQWAFQNITPHHNHYQLAVNELFKLMKMFNTVHADSNEDELKEVISFKKNTMKMYLNNLNPNVHWTTLIHVLNILIDSPDDYIFLIQCNGLYSLFQAFSALIIMFHEATACNVTTDLVEVMEMIFTVLGILESQIDKPELVEHRGNLKDFVDIKKFIFLLNTYTPGDVRSCLLKVLTKLTHVAPYDFMKQIATSLLIQHVVFLEHNQFVNGPYFPKRGQKMFQNKSSLRPLRPTFQMCFNPTILETSTTGDKEYERLVSEFYYPYYSFVEDFCRFAAKINFIFTDLVELMFKVADESLYFHCKLFISLVLEINNMDKFECSELFNDVFKGTSAPKEYITHILTRERIFLCDEEVFQFMDIYLPKISRTVLTPLLIKQVLSLIDNFCLSPSWLDLKVAQQIIGDLRAVKLIYLSGMLDNQNEAMLKFVDILKKLKSAYTKLFENETSSDNKMPPIKRVKFDFDQSSCSQDGGGQDKIATTSTTTDECKNSSQISGDHVKLIAVIDEIICLIKSN</sequence>
<dbReference type="PROSITE" id="PS50235">
    <property type="entry name" value="USP_3"/>
    <property type="match status" value="1"/>
</dbReference>
<dbReference type="FunFam" id="3.90.70.10:FF:000022">
    <property type="entry name" value="Ubiquitin carboxyl-terminal hydrolase 24"/>
    <property type="match status" value="1"/>
</dbReference>
<dbReference type="GO" id="GO:0005829">
    <property type="term" value="C:cytosol"/>
    <property type="evidence" value="ECO:0007669"/>
    <property type="project" value="TreeGrafter"/>
</dbReference>
<dbReference type="InterPro" id="IPR038765">
    <property type="entry name" value="Papain-like_cys_pep_sf"/>
</dbReference>
<dbReference type="EMBL" id="JAPWDV010000003">
    <property type="protein sequence ID" value="KAJ6218179.1"/>
    <property type="molecule type" value="Genomic_DNA"/>
</dbReference>
<comment type="similarity">
    <text evidence="1">Belongs to the peptidase C19 family.</text>
</comment>
<evidence type="ECO:0000313" key="5">
    <source>
        <dbReference type="Proteomes" id="UP001142055"/>
    </source>
</evidence>
<feature type="domain" description="USP" evidence="3">
    <location>
        <begin position="1630"/>
        <end position="1974"/>
    </location>
</feature>
<feature type="compositionally biased region" description="Acidic residues" evidence="2">
    <location>
        <begin position="475"/>
        <end position="487"/>
    </location>
</feature>
<dbReference type="InterPro" id="IPR001394">
    <property type="entry name" value="Peptidase_C19_UCH"/>
</dbReference>
<keyword evidence="5" id="KW-1185">Reference proteome</keyword>
<organism evidence="4 5">
    <name type="scientific">Blomia tropicalis</name>
    <name type="common">Mite</name>
    <dbReference type="NCBI Taxonomy" id="40697"/>
    <lineage>
        <taxon>Eukaryota</taxon>
        <taxon>Metazoa</taxon>
        <taxon>Ecdysozoa</taxon>
        <taxon>Arthropoda</taxon>
        <taxon>Chelicerata</taxon>
        <taxon>Arachnida</taxon>
        <taxon>Acari</taxon>
        <taxon>Acariformes</taxon>
        <taxon>Sarcoptiformes</taxon>
        <taxon>Astigmata</taxon>
        <taxon>Glycyphagoidea</taxon>
        <taxon>Echimyopodidae</taxon>
        <taxon>Blomia</taxon>
    </lineage>
</organism>
<dbReference type="InterPro" id="IPR018200">
    <property type="entry name" value="USP_CS"/>
</dbReference>
<evidence type="ECO:0000256" key="2">
    <source>
        <dbReference type="SAM" id="MobiDB-lite"/>
    </source>
</evidence>
<dbReference type="PROSITE" id="PS00973">
    <property type="entry name" value="USP_2"/>
    <property type="match status" value="1"/>
</dbReference>
<protein>
    <recommendedName>
        <fullName evidence="3">USP domain-containing protein</fullName>
    </recommendedName>
</protein>
<evidence type="ECO:0000259" key="3">
    <source>
        <dbReference type="PROSITE" id="PS50235"/>
    </source>
</evidence>
<evidence type="ECO:0000313" key="4">
    <source>
        <dbReference type="EMBL" id="KAJ6218179.1"/>
    </source>
</evidence>
<dbReference type="PANTHER" id="PTHR24006:SF827">
    <property type="entry name" value="UBIQUITIN CARBOXYL-TERMINAL HYDROLASE 34"/>
    <property type="match status" value="1"/>
</dbReference>
<comment type="caution">
    <text evidence="4">The sequence shown here is derived from an EMBL/GenBank/DDBJ whole genome shotgun (WGS) entry which is preliminary data.</text>
</comment>
<dbReference type="Proteomes" id="UP001142055">
    <property type="component" value="Chromosome 3"/>
</dbReference>
<dbReference type="InterPro" id="IPR028889">
    <property type="entry name" value="USP"/>
</dbReference>
<dbReference type="GO" id="GO:0004843">
    <property type="term" value="F:cysteine-type deubiquitinase activity"/>
    <property type="evidence" value="ECO:0007669"/>
    <property type="project" value="InterPro"/>
</dbReference>
<gene>
    <name evidence="4" type="ORF">RDWZM_009336</name>
</gene>
<dbReference type="GO" id="GO:0005634">
    <property type="term" value="C:nucleus"/>
    <property type="evidence" value="ECO:0007669"/>
    <property type="project" value="TreeGrafter"/>
</dbReference>
<dbReference type="OMA" id="KLMYSLY"/>
<dbReference type="GO" id="GO:0016579">
    <property type="term" value="P:protein deubiquitination"/>
    <property type="evidence" value="ECO:0007669"/>
    <property type="project" value="InterPro"/>
</dbReference>